<keyword evidence="3" id="KW-1185">Reference proteome</keyword>
<gene>
    <name evidence="2" type="ORF">SAMN05660642_01320</name>
</gene>
<evidence type="ECO:0000313" key="2">
    <source>
        <dbReference type="EMBL" id="SDM01022.1"/>
    </source>
</evidence>
<feature type="region of interest" description="Disordered" evidence="1">
    <location>
        <begin position="1"/>
        <end position="21"/>
    </location>
</feature>
<evidence type="ECO:0000313" key="3">
    <source>
        <dbReference type="Proteomes" id="UP000198680"/>
    </source>
</evidence>
<accession>A0A1G9PQ81</accession>
<name>A0A1G9PQ81_9ACTN</name>
<dbReference type="STRING" id="1137991.SAMN05660642_01320"/>
<proteinExistence type="predicted"/>
<evidence type="ECO:0000256" key="1">
    <source>
        <dbReference type="SAM" id="MobiDB-lite"/>
    </source>
</evidence>
<protein>
    <submittedName>
        <fullName evidence="2">Uncharacterized protein</fullName>
    </submittedName>
</protein>
<sequence length="173" mass="19243">MTATPRTADLSEDPAPVPLSEGTQSFTALVHIKPGRRERLQQVLATVAARIAAGERGPLDEIGTVHSARWVILPDYGDEGGLLFASDYDGTWDEYIEDFAKKATESFQLIYDNCVGWPEGGATDIPAFKEYIKTHELTPEVYYRAYPRATVRQVNSALRLKRHLLDVFDAASE</sequence>
<reference evidence="3" key="1">
    <citation type="submission" date="2016-10" db="EMBL/GenBank/DDBJ databases">
        <authorList>
            <person name="Varghese N."/>
            <person name="Submissions S."/>
        </authorList>
    </citation>
    <scope>NUCLEOTIDE SEQUENCE [LARGE SCALE GENOMIC DNA]</scope>
    <source>
        <strain evidence="3">DSM 45419</strain>
    </source>
</reference>
<organism evidence="2 3">
    <name type="scientific">Geodermatophilus siccatus</name>
    <dbReference type="NCBI Taxonomy" id="1137991"/>
    <lineage>
        <taxon>Bacteria</taxon>
        <taxon>Bacillati</taxon>
        <taxon>Actinomycetota</taxon>
        <taxon>Actinomycetes</taxon>
        <taxon>Geodermatophilales</taxon>
        <taxon>Geodermatophilaceae</taxon>
        <taxon>Geodermatophilus</taxon>
    </lineage>
</organism>
<dbReference type="EMBL" id="FNHE01000003">
    <property type="protein sequence ID" value="SDM01022.1"/>
    <property type="molecule type" value="Genomic_DNA"/>
</dbReference>
<dbReference type="AlphaFoldDB" id="A0A1G9PQ81"/>
<dbReference type="Proteomes" id="UP000198680">
    <property type="component" value="Unassembled WGS sequence"/>
</dbReference>